<dbReference type="GO" id="GO:0004725">
    <property type="term" value="F:protein tyrosine phosphatase activity"/>
    <property type="evidence" value="ECO:0007669"/>
    <property type="project" value="UniProtKB-EC"/>
</dbReference>
<evidence type="ECO:0000259" key="6">
    <source>
        <dbReference type="SMART" id="SM00226"/>
    </source>
</evidence>
<dbReference type="PANTHER" id="PTHR11717:SF7">
    <property type="entry name" value="LOW MOLECULAR WEIGHT PHOSPHOTYROSINE PROTEIN PHOSPHATASE"/>
    <property type="match status" value="1"/>
</dbReference>
<evidence type="ECO:0000256" key="1">
    <source>
        <dbReference type="ARBA" id="ARBA00011063"/>
    </source>
</evidence>
<dbReference type="PRINTS" id="PR00719">
    <property type="entry name" value="LMWPTPASE"/>
</dbReference>
<accession>A0A2W5ICU4</accession>
<evidence type="ECO:0000256" key="4">
    <source>
        <dbReference type="ARBA" id="ARBA00022912"/>
    </source>
</evidence>
<dbReference type="CDD" id="cd16343">
    <property type="entry name" value="LMWPTP"/>
    <property type="match status" value="1"/>
</dbReference>
<dbReference type="SUPFAM" id="SSF52788">
    <property type="entry name" value="Phosphotyrosine protein phosphatases I"/>
    <property type="match status" value="1"/>
</dbReference>
<dbReference type="Proteomes" id="UP000248606">
    <property type="component" value="Unassembled WGS sequence"/>
</dbReference>
<evidence type="ECO:0000313" key="8">
    <source>
        <dbReference type="Proteomes" id="UP000248606"/>
    </source>
</evidence>
<dbReference type="SMART" id="SM00226">
    <property type="entry name" value="LMWPc"/>
    <property type="match status" value="1"/>
</dbReference>
<gene>
    <name evidence="7" type="ORF">DI579_05065</name>
</gene>
<reference evidence="7 8" key="1">
    <citation type="submission" date="2017-08" db="EMBL/GenBank/DDBJ databases">
        <title>Infants hospitalized years apart are colonized by the same room-sourced microbial strains.</title>
        <authorList>
            <person name="Brooks B."/>
            <person name="Olm M.R."/>
            <person name="Firek B.A."/>
            <person name="Baker R."/>
            <person name="Thomas B.C."/>
            <person name="Morowitz M.J."/>
            <person name="Banfield J.F."/>
        </authorList>
    </citation>
    <scope>NUCLEOTIDE SEQUENCE [LARGE SCALE GENOMIC DNA]</scope>
    <source>
        <strain evidence="7">S2_006_000_R1_57</strain>
    </source>
</reference>
<dbReference type="Gene3D" id="3.40.50.2300">
    <property type="match status" value="1"/>
</dbReference>
<organism evidence="7 8">
    <name type="scientific">Lawsonella clevelandensis</name>
    <dbReference type="NCBI Taxonomy" id="1528099"/>
    <lineage>
        <taxon>Bacteria</taxon>
        <taxon>Bacillati</taxon>
        <taxon>Actinomycetota</taxon>
        <taxon>Actinomycetes</taxon>
        <taxon>Mycobacteriales</taxon>
        <taxon>Lawsonellaceae</taxon>
        <taxon>Lawsonella</taxon>
    </lineage>
</organism>
<dbReference type="PANTHER" id="PTHR11717">
    <property type="entry name" value="LOW MOLECULAR WEIGHT PROTEIN TYROSINE PHOSPHATASE"/>
    <property type="match status" value="1"/>
</dbReference>
<dbReference type="EC" id="3.1.3.48" evidence="2"/>
<comment type="caution">
    <text evidence="7">The sequence shown here is derived from an EMBL/GenBank/DDBJ whole genome shotgun (WGS) entry which is preliminary data.</text>
</comment>
<keyword evidence="3" id="KW-0378">Hydrolase</keyword>
<dbReference type="RefSeq" id="WP_290599045.1">
    <property type="nucleotide sequence ID" value="NZ_CAKZIO010000002.1"/>
</dbReference>
<dbReference type="InterPro" id="IPR017867">
    <property type="entry name" value="Tyr_phospatase_low_mol_wt"/>
</dbReference>
<proteinExistence type="inferred from homology"/>
<name>A0A2W5ICU4_9ACTN</name>
<feature type="domain" description="Phosphotyrosine protein phosphatase I" evidence="6">
    <location>
        <begin position="5"/>
        <end position="169"/>
    </location>
</feature>
<keyword evidence="4" id="KW-0904">Protein phosphatase</keyword>
<dbReference type="InterPro" id="IPR036196">
    <property type="entry name" value="Ptyr_pPase_sf"/>
</dbReference>
<dbReference type="InterPro" id="IPR023485">
    <property type="entry name" value="Ptyr_pPase"/>
</dbReference>
<evidence type="ECO:0000256" key="3">
    <source>
        <dbReference type="ARBA" id="ARBA00022801"/>
    </source>
</evidence>
<comment type="similarity">
    <text evidence="1">Belongs to the low molecular weight phosphotyrosine protein phosphatase family.</text>
</comment>
<evidence type="ECO:0000256" key="5">
    <source>
        <dbReference type="PIRSR" id="PIRSR617867-1"/>
    </source>
</evidence>
<feature type="active site" description="Proton donor" evidence="5">
    <location>
        <position position="143"/>
    </location>
</feature>
<dbReference type="Pfam" id="PF01451">
    <property type="entry name" value="LMWPc"/>
    <property type="match status" value="1"/>
</dbReference>
<protein>
    <recommendedName>
        <fullName evidence="2">protein-tyrosine-phosphatase</fullName>
        <ecNumber evidence="2">3.1.3.48</ecNumber>
    </recommendedName>
</protein>
<feature type="active site" evidence="5">
    <location>
        <position position="17"/>
    </location>
</feature>
<dbReference type="EMBL" id="QFOZ01000006">
    <property type="protein sequence ID" value="PZP88847.1"/>
    <property type="molecule type" value="Genomic_DNA"/>
</dbReference>
<evidence type="ECO:0000256" key="2">
    <source>
        <dbReference type="ARBA" id="ARBA00013064"/>
    </source>
</evidence>
<sequence>MNTPYRILMICTGNICRSIMAEIIARAEVEARGLYESHVAIGSAAVTTEETGHSIDYRAHAELTRAGYSIPPHKAHQATHDELANADLILAMTTDHLRSLHQLCRHYCIKNPHILLFRTFDTVCNPQLHISTDVADQILDVEDPWFGGPEDFTTTRETLERCTPAIIDYAEEQLSK</sequence>
<dbReference type="InterPro" id="IPR050438">
    <property type="entry name" value="LMW_PTPase"/>
</dbReference>
<feature type="active site" description="Nucleophile" evidence="5">
    <location>
        <position position="11"/>
    </location>
</feature>
<dbReference type="AlphaFoldDB" id="A0A2W5ICU4"/>
<evidence type="ECO:0000313" key="7">
    <source>
        <dbReference type="EMBL" id="PZP88847.1"/>
    </source>
</evidence>